<dbReference type="PANTHER" id="PTHR33221:SF15">
    <property type="entry name" value="HTH-TYPE TRANSCRIPTIONAL REGULATOR YWGB-RELATED"/>
    <property type="match status" value="1"/>
</dbReference>
<reference evidence="1 2" key="1">
    <citation type="submission" date="2021-01" db="EMBL/GenBank/DDBJ databases">
        <title>Genomic Encyclopedia of Type Strains, Phase IV (KMG-IV): sequencing the most valuable type-strain genomes for metagenomic binning, comparative biology and taxonomic classification.</title>
        <authorList>
            <person name="Goeker M."/>
        </authorList>
    </citation>
    <scope>NUCLEOTIDE SEQUENCE [LARGE SCALE GENOMIC DNA]</scope>
    <source>
        <strain evidence="1 2">DSM 104297</strain>
    </source>
</reference>
<dbReference type="PROSITE" id="PS51197">
    <property type="entry name" value="HTH_RRF2_2"/>
    <property type="match status" value="1"/>
</dbReference>
<proteinExistence type="predicted"/>
<dbReference type="Proteomes" id="UP000809829">
    <property type="component" value="Unassembled WGS sequence"/>
</dbReference>
<protein>
    <submittedName>
        <fullName evidence="1">Rrf2 family protein</fullName>
    </submittedName>
</protein>
<dbReference type="RefSeq" id="WP_205189025.1">
    <property type="nucleotide sequence ID" value="NZ_JAFBFC010000013.1"/>
</dbReference>
<dbReference type="InterPro" id="IPR000944">
    <property type="entry name" value="Tscrpt_reg_Rrf2"/>
</dbReference>
<keyword evidence="2" id="KW-1185">Reference proteome</keyword>
<gene>
    <name evidence="1" type="ORF">JOC83_003950</name>
</gene>
<dbReference type="PANTHER" id="PTHR33221">
    <property type="entry name" value="WINGED HELIX-TURN-HELIX TRANSCRIPTIONAL REGULATOR, RRF2 FAMILY"/>
    <property type="match status" value="1"/>
</dbReference>
<dbReference type="InterPro" id="IPR036390">
    <property type="entry name" value="WH_DNA-bd_sf"/>
</dbReference>
<dbReference type="InterPro" id="IPR036388">
    <property type="entry name" value="WH-like_DNA-bd_sf"/>
</dbReference>
<dbReference type="Gene3D" id="1.10.10.10">
    <property type="entry name" value="Winged helix-like DNA-binding domain superfamily/Winged helix DNA-binding domain"/>
    <property type="match status" value="1"/>
</dbReference>
<dbReference type="PROSITE" id="PS01332">
    <property type="entry name" value="HTH_RRF2_1"/>
    <property type="match status" value="1"/>
</dbReference>
<evidence type="ECO:0000313" key="1">
    <source>
        <dbReference type="EMBL" id="MBM7705041.1"/>
    </source>
</evidence>
<accession>A0ABS2QZY2</accession>
<sequence length="138" mass="15047">MSGKVSSTKWFGLAVQSLLVLARYDEICPSGVLAEKLNAKSPFLRKVLTNLVKSGLVMAKEGRNGGYSLGKPPEEITLVDVYHAVRTDPYAKGFLDVNEECFTSSTHDALVSLRDEMEGWLIEGLSKKTLAELLAASK</sequence>
<dbReference type="InterPro" id="IPR030489">
    <property type="entry name" value="TR_Rrf2-type_CS"/>
</dbReference>
<dbReference type="EMBL" id="JAFBFC010000013">
    <property type="protein sequence ID" value="MBM7705041.1"/>
    <property type="molecule type" value="Genomic_DNA"/>
</dbReference>
<name>A0ABS2QZY2_9BACI</name>
<organism evidence="1 2">
    <name type="scientific">Priestia iocasae</name>
    <dbReference type="NCBI Taxonomy" id="2291674"/>
    <lineage>
        <taxon>Bacteria</taxon>
        <taxon>Bacillati</taxon>
        <taxon>Bacillota</taxon>
        <taxon>Bacilli</taxon>
        <taxon>Bacillales</taxon>
        <taxon>Bacillaceae</taxon>
        <taxon>Priestia</taxon>
    </lineage>
</organism>
<comment type="caution">
    <text evidence="1">The sequence shown here is derived from an EMBL/GenBank/DDBJ whole genome shotgun (WGS) entry which is preliminary data.</text>
</comment>
<evidence type="ECO:0000313" key="2">
    <source>
        <dbReference type="Proteomes" id="UP000809829"/>
    </source>
</evidence>
<dbReference type="SUPFAM" id="SSF46785">
    <property type="entry name" value="Winged helix' DNA-binding domain"/>
    <property type="match status" value="1"/>
</dbReference>
<dbReference type="Pfam" id="PF02082">
    <property type="entry name" value="Rrf2"/>
    <property type="match status" value="1"/>
</dbReference>